<evidence type="ECO:0000313" key="7">
    <source>
        <dbReference type="EMBL" id="KAB1648904.1"/>
    </source>
</evidence>
<dbReference type="Gene3D" id="3.40.50.10320">
    <property type="entry name" value="LmbE-like"/>
    <property type="match status" value="1"/>
</dbReference>
<evidence type="ECO:0000256" key="3">
    <source>
        <dbReference type="ARBA" id="ARBA00022679"/>
    </source>
</evidence>
<evidence type="ECO:0000256" key="2">
    <source>
        <dbReference type="ARBA" id="ARBA00022676"/>
    </source>
</evidence>
<dbReference type="InterPro" id="IPR001296">
    <property type="entry name" value="Glyco_trans_1"/>
</dbReference>
<dbReference type="AlphaFoldDB" id="A0A6H9WRG8"/>
<sequence>MIATKGGQMRLAILCMHTSPWARLGSADAGGMNVVLRNLTSEFAARGHDVHVYVRRMDPLAPTVTTVVPGLSLHQIDAGPAEVLPKSSIDEWIGEYTEALRGEPAPDLVHSHHWMSAMAGLELAREWGVPHVVSYHSVAARKGEQLGEGEPPESPGRVPGEARAAREANAIVTVSIAEAHTVERIGADPAKIRVIRPGVDLEMFRPDERSKCAEQSPYVLFAARLQPLKAADLAVEAIAGFSADAASPSPHLRIVGDAAKDFTEYDESLNELIDRHGIADRVERVGGLERDDFVPLMQCASLVLVPSYSETFGLVALEAAACGVPTVSAPSGGLHEATVCGVSGVIVPGRVPSRWREVVSSLLADHEARTALGRSARAWAETQSWGRAAEAHLDFYAGLVAGRSPADLIAEAKGADGPDAPRLAIERETRERDHAAIFGDARRVLLVHAHPDDETLTTGPLAAWLASRGVAVDLLTASRGEQGQVRAEASDALESHEPGAHADAVAAARERELDAACDALGISTRTWLGEGSARADGLEPRRYADSGMIWVSDGVAGPVPDPAPDSIAKASIGELSGDIEAHLTATRPDVVVVYDRDGGYGHPDHVRLHTATRVAADRAGIAAVEIVTTGLAATPTPPDRVSPAPYGAHRWLHLPEFEDQVRRALAAYGTQLTIAGPDVVHVGGQFDPLTTSICLQRVS</sequence>
<keyword evidence="4" id="KW-0862">Zinc</keyword>
<dbReference type="Proteomes" id="UP000431744">
    <property type="component" value="Unassembled WGS sequence"/>
</dbReference>
<gene>
    <name evidence="7" type="ORF">F8O04_00940</name>
</gene>
<dbReference type="InterPro" id="IPR028098">
    <property type="entry name" value="Glyco_trans_4-like_N"/>
</dbReference>
<evidence type="ECO:0000259" key="6">
    <source>
        <dbReference type="Pfam" id="PF13439"/>
    </source>
</evidence>
<reference evidence="7 8" key="1">
    <citation type="submission" date="2019-09" db="EMBL/GenBank/DDBJ databases">
        <title>Phylogeny of genus Pseudoclavibacter and closely related genus.</title>
        <authorList>
            <person name="Li Y."/>
        </authorList>
    </citation>
    <scope>NUCLEOTIDE SEQUENCE [LARGE SCALE GENOMIC DNA]</scope>
    <source>
        <strain evidence="7 8">EGI 60007</strain>
    </source>
</reference>
<evidence type="ECO:0000259" key="5">
    <source>
        <dbReference type="Pfam" id="PF00534"/>
    </source>
</evidence>
<dbReference type="Pfam" id="PF00534">
    <property type="entry name" value="Glycos_transf_1"/>
    <property type="match status" value="1"/>
</dbReference>
<name>A0A6H9WRG8_9MICO</name>
<dbReference type="InterPro" id="IPR024078">
    <property type="entry name" value="LmbE-like_dom_sf"/>
</dbReference>
<evidence type="ECO:0000256" key="4">
    <source>
        <dbReference type="ARBA" id="ARBA00022833"/>
    </source>
</evidence>
<feature type="domain" description="Glycosyl transferase family 1" evidence="5">
    <location>
        <begin position="212"/>
        <end position="379"/>
    </location>
</feature>
<dbReference type="GO" id="GO:0016757">
    <property type="term" value="F:glycosyltransferase activity"/>
    <property type="evidence" value="ECO:0007669"/>
    <property type="project" value="UniProtKB-KW"/>
</dbReference>
<dbReference type="RefSeq" id="WP_158027458.1">
    <property type="nucleotide sequence ID" value="NZ_BMHG01000001.1"/>
</dbReference>
<comment type="caution">
    <text evidence="7">The sequence shown here is derived from an EMBL/GenBank/DDBJ whole genome shotgun (WGS) entry which is preliminary data.</text>
</comment>
<dbReference type="SUPFAM" id="SSF102588">
    <property type="entry name" value="LmbE-like"/>
    <property type="match status" value="1"/>
</dbReference>
<dbReference type="GO" id="GO:1901137">
    <property type="term" value="P:carbohydrate derivative biosynthetic process"/>
    <property type="evidence" value="ECO:0007669"/>
    <property type="project" value="UniProtKB-ARBA"/>
</dbReference>
<feature type="domain" description="Glycosyltransferase subfamily 4-like N-terminal" evidence="6">
    <location>
        <begin position="30"/>
        <end position="202"/>
    </location>
</feature>
<dbReference type="InterPro" id="IPR050194">
    <property type="entry name" value="Glycosyltransferase_grp1"/>
</dbReference>
<dbReference type="PANTHER" id="PTHR45947:SF3">
    <property type="entry name" value="SULFOQUINOVOSYL TRANSFERASE SQD2"/>
    <property type="match status" value="1"/>
</dbReference>
<dbReference type="SUPFAM" id="SSF53756">
    <property type="entry name" value="UDP-Glycosyltransferase/glycogen phosphorylase"/>
    <property type="match status" value="1"/>
</dbReference>
<dbReference type="EMBL" id="WBJY01000001">
    <property type="protein sequence ID" value="KAB1648904.1"/>
    <property type="molecule type" value="Genomic_DNA"/>
</dbReference>
<dbReference type="Pfam" id="PF02585">
    <property type="entry name" value="PIG-L"/>
    <property type="match status" value="1"/>
</dbReference>
<dbReference type="Pfam" id="PF13439">
    <property type="entry name" value="Glyco_transf_4"/>
    <property type="match status" value="1"/>
</dbReference>
<dbReference type="OrthoDB" id="9810929at2"/>
<dbReference type="InterPro" id="IPR003737">
    <property type="entry name" value="GlcNAc_PI_deacetylase-related"/>
</dbReference>
<accession>A0A6H9WRG8</accession>
<dbReference type="GO" id="GO:0016137">
    <property type="term" value="P:glycoside metabolic process"/>
    <property type="evidence" value="ECO:0007669"/>
    <property type="project" value="UniProtKB-ARBA"/>
</dbReference>
<proteinExistence type="predicted"/>
<evidence type="ECO:0000313" key="8">
    <source>
        <dbReference type="Proteomes" id="UP000431744"/>
    </source>
</evidence>
<keyword evidence="2" id="KW-0328">Glycosyltransferase</keyword>
<dbReference type="PANTHER" id="PTHR45947">
    <property type="entry name" value="SULFOQUINOVOSYL TRANSFERASE SQD2"/>
    <property type="match status" value="1"/>
</dbReference>
<evidence type="ECO:0000256" key="1">
    <source>
        <dbReference type="ARBA" id="ARBA00021292"/>
    </source>
</evidence>
<protein>
    <recommendedName>
        <fullName evidence="1">D-inositol 3-phosphate glycosyltransferase</fullName>
    </recommendedName>
</protein>
<keyword evidence="8" id="KW-1185">Reference proteome</keyword>
<keyword evidence="3 7" id="KW-0808">Transferase</keyword>
<organism evidence="7 8">
    <name type="scientific">Pseudoclavibacter endophyticus</name>
    <dbReference type="NCBI Taxonomy" id="1778590"/>
    <lineage>
        <taxon>Bacteria</taxon>
        <taxon>Bacillati</taxon>
        <taxon>Actinomycetota</taxon>
        <taxon>Actinomycetes</taxon>
        <taxon>Micrococcales</taxon>
        <taxon>Microbacteriaceae</taxon>
        <taxon>Pseudoclavibacter</taxon>
    </lineage>
</organism>
<dbReference type="Gene3D" id="3.40.50.2000">
    <property type="entry name" value="Glycogen Phosphorylase B"/>
    <property type="match status" value="2"/>
</dbReference>